<feature type="signal peptide" evidence="1">
    <location>
        <begin position="1"/>
        <end position="22"/>
    </location>
</feature>
<proteinExistence type="predicted"/>
<organism evidence="3 4">
    <name type="scientific">Companilactobacillus mishanensis</name>
    <dbReference type="NCBI Taxonomy" id="2486008"/>
    <lineage>
        <taxon>Bacteria</taxon>
        <taxon>Bacillati</taxon>
        <taxon>Bacillota</taxon>
        <taxon>Bacilli</taxon>
        <taxon>Lactobacillales</taxon>
        <taxon>Lactobacillaceae</taxon>
        <taxon>Companilactobacillus</taxon>
    </lineage>
</organism>
<sequence>MKKSLFISMIIPALLLSSLASTSVIPNPIAEKQQTVQAASDPVQDYQNNPYQLAYYRFNKTTIPYRIDNSNVKVTTAQLNAIQQAVNELNAKTIFTFVRDDNSTDGISISSASGIGDVADTSWGQSSNGYLKKSEIRLNASNIHSSTKSVIEHEFGHAIGLLHNGSDTLMAYNSTEGYGVSLTSQDIEAFRLAGTLPPGDYHAQNTPTVVSVSPNNRQIGMYDTYWQVNSDAETTAKVKSSSADQNFSGAAFHPVSRVIRPDNTIVYRLANGKYVADYGWTLGDGAIPVSHNVLQTIGNVSNLPTTDLRDGYSNAGVLKPDIIQIKDNISDQIYSSPGGIVVGTEPANSAWAVGEIKKANGFYWYKIGSNAWLMGHMKFNSSSFNSPKTITTVRNAQLYNSEGKLTSRTLDANTSWLTSNQLSINDQLLYKVSIDEYLLASDVRV</sequence>
<protein>
    <recommendedName>
        <fullName evidence="2">Peptidase metallopeptidase domain-containing protein</fullName>
    </recommendedName>
</protein>
<dbReference type="InterPro" id="IPR006026">
    <property type="entry name" value="Peptidase_Metallo"/>
</dbReference>
<dbReference type="GO" id="GO:0004222">
    <property type="term" value="F:metalloendopeptidase activity"/>
    <property type="evidence" value="ECO:0007669"/>
    <property type="project" value="InterPro"/>
</dbReference>
<reference evidence="3 4" key="1">
    <citation type="journal article" date="2019" name="Syst. Appl. Microbiol.">
        <title>Polyphasic characterization of two novel Lactobacillus spp. isolated from blown salami packages: Description of Lactobacillus halodurans sp. nov. and Lactobacillus salsicarnum sp. nov.</title>
        <authorList>
            <person name="Schuster J.A."/>
            <person name="Klingl A."/>
            <person name="Vogel R.F."/>
            <person name="Ehrmann M.A."/>
        </authorList>
    </citation>
    <scope>NUCLEOTIDE SEQUENCE [LARGE SCALE GENOMIC DNA]</scope>
    <source>
        <strain evidence="3 4">TMW 1.2118</strain>
    </source>
</reference>
<dbReference type="GO" id="GO:0006508">
    <property type="term" value="P:proteolysis"/>
    <property type="evidence" value="ECO:0007669"/>
    <property type="project" value="InterPro"/>
</dbReference>
<dbReference type="SMART" id="SM00235">
    <property type="entry name" value="ZnMc"/>
    <property type="match status" value="1"/>
</dbReference>
<keyword evidence="1" id="KW-0732">Signal</keyword>
<name>A0A5P0ZJ27_9LACO</name>
<dbReference type="Proteomes" id="UP000380386">
    <property type="component" value="Unassembled WGS sequence"/>
</dbReference>
<evidence type="ECO:0000259" key="2">
    <source>
        <dbReference type="SMART" id="SM00235"/>
    </source>
</evidence>
<feature type="chain" id="PRO_5038430115" description="Peptidase metallopeptidase domain-containing protein" evidence="1">
    <location>
        <begin position="23"/>
        <end position="445"/>
    </location>
</feature>
<evidence type="ECO:0000313" key="4">
    <source>
        <dbReference type="Proteomes" id="UP000380386"/>
    </source>
</evidence>
<dbReference type="Gene3D" id="3.40.390.10">
    <property type="entry name" value="Collagenase (Catalytic Domain)"/>
    <property type="match status" value="1"/>
</dbReference>
<dbReference type="EMBL" id="VDFM01000011">
    <property type="protein sequence ID" value="MQS53100.1"/>
    <property type="molecule type" value="Genomic_DNA"/>
</dbReference>
<dbReference type="OrthoDB" id="2148705at2"/>
<dbReference type="SUPFAM" id="SSF55486">
    <property type="entry name" value="Metalloproteases ('zincins'), catalytic domain"/>
    <property type="match status" value="1"/>
</dbReference>
<gene>
    <name evidence="3" type="ORF">FHL02_08715</name>
</gene>
<dbReference type="InterPro" id="IPR001506">
    <property type="entry name" value="Peptidase_M12A"/>
</dbReference>
<accession>A0A5P0ZJ27</accession>
<dbReference type="GO" id="GO:0008270">
    <property type="term" value="F:zinc ion binding"/>
    <property type="evidence" value="ECO:0007669"/>
    <property type="project" value="InterPro"/>
</dbReference>
<evidence type="ECO:0000256" key="1">
    <source>
        <dbReference type="SAM" id="SignalP"/>
    </source>
</evidence>
<dbReference type="InterPro" id="IPR024079">
    <property type="entry name" value="MetalloPept_cat_dom_sf"/>
</dbReference>
<feature type="domain" description="Peptidase metallopeptidase" evidence="2">
    <location>
        <begin position="54"/>
        <end position="203"/>
    </location>
</feature>
<dbReference type="AlphaFoldDB" id="A0A5P0ZJ27"/>
<dbReference type="Pfam" id="PF01400">
    <property type="entry name" value="Astacin"/>
    <property type="match status" value="1"/>
</dbReference>
<comment type="caution">
    <text evidence="3">The sequence shown here is derived from an EMBL/GenBank/DDBJ whole genome shotgun (WGS) entry which is preliminary data.</text>
</comment>
<evidence type="ECO:0000313" key="3">
    <source>
        <dbReference type="EMBL" id="MQS53100.1"/>
    </source>
</evidence>
<dbReference type="RefSeq" id="WP_153383624.1">
    <property type="nucleotide sequence ID" value="NZ_VDFM01000011.1"/>
</dbReference>